<gene>
    <name evidence="2" type="ORF">LS71_004805</name>
</gene>
<evidence type="ECO:0000313" key="2">
    <source>
        <dbReference type="EMBL" id="TLD96914.1"/>
    </source>
</evidence>
<dbReference type="OrthoDB" id="9847521at2"/>
<name>A0A4U8TB53_9HELI</name>
<organism evidence="2 3">
    <name type="scientific">Helicobacter jaachi</name>
    <dbReference type="NCBI Taxonomy" id="1677920"/>
    <lineage>
        <taxon>Bacteria</taxon>
        <taxon>Pseudomonadati</taxon>
        <taxon>Campylobacterota</taxon>
        <taxon>Epsilonproteobacteria</taxon>
        <taxon>Campylobacterales</taxon>
        <taxon>Helicobacteraceae</taxon>
        <taxon>Helicobacter</taxon>
    </lineage>
</organism>
<accession>A0A4U8TB53</accession>
<dbReference type="PROSITE" id="PS51257">
    <property type="entry name" value="PROKAR_LIPOPROTEIN"/>
    <property type="match status" value="1"/>
</dbReference>
<dbReference type="EMBL" id="JRPR02000002">
    <property type="protein sequence ID" value="TLD96914.1"/>
    <property type="molecule type" value="Genomic_DNA"/>
</dbReference>
<proteinExistence type="predicted"/>
<keyword evidence="1" id="KW-0732">Signal</keyword>
<evidence type="ECO:0008006" key="4">
    <source>
        <dbReference type="Google" id="ProtNLM"/>
    </source>
</evidence>
<dbReference type="AlphaFoldDB" id="A0A4U8TB53"/>
<reference evidence="2 3" key="1">
    <citation type="journal article" date="2014" name="Genome Announc.">
        <title>Draft genome sequences of eight enterohepatic helicobacter species isolated from both laboratory and wild rodents.</title>
        <authorList>
            <person name="Sheh A."/>
            <person name="Shen Z."/>
            <person name="Fox J.G."/>
        </authorList>
    </citation>
    <scope>NUCLEOTIDE SEQUENCE [LARGE SCALE GENOMIC DNA]</scope>
    <source>
        <strain evidence="2 3">MIT 09-6949</strain>
    </source>
</reference>
<evidence type="ECO:0000256" key="1">
    <source>
        <dbReference type="SAM" id="SignalP"/>
    </source>
</evidence>
<evidence type="ECO:0000313" key="3">
    <source>
        <dbReference type="Proteomes" id="UP000029733"/>
    </source>
</evidence>
<feature type="signal peptide" evidence="1">
    <location>
        <begin position="1"/>
        <end position="19"/>
    </location>
</feature>
<dbReference type="RefSeq" id="WP_034355120.1">
    <property type="nucleotide sequence ID" value="NZ_JRPR02000002.1"/>
</dbReference>
<keyword evidence="3" id="KW-1185">Reference proteome</keyword>
<dbReference type="Proteomes" id="UP000029733">
    <property type="component" value="Unassembled WGS sequence"/>
</dbReference>
<comment type="caution">
    <text evidence="2">The sequence shown here is derived from an EMBL/GenBank/DDBJ whole genome shotgun (WGS) entry which is preliminary data.</text>
</comment>
<protein>
    <recommendedName>
        <fullName evidence="4">Lipoprotein</fullName>
    </recommendedName>
</protein>
<sequence length="203" mass="23287">MKYVWILVVVFLSACTSISQPSANKSALPSFNPHINPYQDSGEEYMRHFAYSANEFVEFYRAHYLVTSWQECYKNMPQLFLDEGEQPILIELADGKIPTSFQKRFYTIFIGGSAFSQNTYPKPANAIEVAKALKAKYVFYEAKLLDTYGTMKGKQVQRKKVTAFFGVAVANEQRAHRVFAQKCPMLLEEIQAERDAKHKVEVK</sequence>
<feature type="chain" id="PRO_5020195535" description="Lipoprotein" evidence="1">
    <location>
        <begin position="20"/>
        <end position="203"/>
    </location>
</feature>